<protein>
    <submittedName>
        <fullName evidence="1">Uncharacterized protein</fullName>
    </submittedName>
</protein>
<dbReference type="KEGG" id="cic:CICLE_v10013271mg"/>
<gene>
    <name evidence="1" type="ORF">CICLE_v10013271mg</name>
</gene>
<evidence type="ECO:0000313" key="2">
    <source>
        <dbReference type="Proteomes" id="UP000030687"/>
    </source>
</evidence>
<evidence type="ECO:0000313" key="1">
    <source>
        <dbReference type="EMBL" id="ESR42531.1"/>
    </source>
</evidence>
<organism evidence="1 2">
    <name type="scientific">Citrus clementina</name>
    <name type="common">Clementine</name>
    <name type="synonym">Citrus deliciosa x Citrus sinensis</name>
    <dbReference type="NCBI Taxonomy" id="85681"/>
    <lineage>
        <taxon>Eukaryota</taxon>
        <taxon>Viridiplantae</taxon>
        <taxon>Streptophyta</taxon>
        <taxon>Embryophyta</taxon>
        <taxon>Tracheophyta</taxon>
        <taxon>Spermatophyta</taxon>
        <taxon>Magnoliopsida</taxon>
        <taxon>eudicotyledons</taxon>
        <taxon>Gunneridae</taxon>
        <taxon>Pentapetalae</taxon>
        <taxon>rosids</taxon>
        <taxon>malvids</taxon>
        <taxon>Sapindales</taxon>
        <taxon>Rutaceae</taxon>
        <taxon>Aurantioideae</taxon>
        <taxon>Citrus</taxon>
    </lineage>
</organism>
<sequence>MSLLHRDIYNCYDSRNNGNHAELRCNFSSFTALEPHIYYNSQYDCGFLLAFLISLNGGHSVLFNTGCMLYN</sequence>
<reference evidence="1 2" key="1">
    <citation type="submission" date="2013-10" db="EMBL/GenBank/DDBJ databases">
        <authorList>
            <consortium name="International Citrus Genome Consortium"/>
            <person name="Jenkins J."/>
            <person name="Schmutz J."/>
            <person name="Prochnik S."/>
            <person name="Rokhsar D."/>
            <person name="Gmitter F."/>
            <person name="Ollitrault P."/>
            <person name="Machado M."/>
            <person name="Talon M."/>
            <person name="Wincker P."/>
            <person name="Jaillon O."/>
            <person name="Morgante M."/>
        </authorList>
    </citation>
    <scope>NUCLEOTIDE SEQUENCE</scope>
    <source>
        <strain evidence="2">cv. Clemenules</strain>
    </source>
</reference>
<accession>V4SZ57</accession>
<keyword evidence="2" id="KW-1185">Reference proteome</keyword>
<name>V4SZ57_CITCL</name>
<dbReference type="Proteomes" id="UP000030687">
    <property type="component" value="Unassembled WGS sequence"/>
</dbReference>
<dbReference type="EMBL" id="KI536861">
    <property type="protein sequence ID" value="ESR42531.1"/>
    <property type="molecule type" value="Genomic_DNA"/>
</dbReference>
<proteinExistence type="predicted"/>
<dbReference type="AlphaFoldDB" id="V4SZ57"/>
<dbReference type="InParanoid" id="V4SZ57"/>
<dbReference type="Gramene" id="ESR42531">
    <property type="protein sequence ID" value="ESR42531"/>
    <property type="gene ID" value="CICLE_v10013271mg"/>
</dbReference>